<feature type="transmembrane region" description="Helical" evidence="1">
    <location>
        <begin position="33"/>
        <end position="53"/>
    </location>
</feature>
<keyword evidence="3" id="KW-0418">Kinase</keyword>
<reference evidence="3 4" key="1">
    <citation type="submission" date="2018-07" db="EMBL/GenBank/DDBJ databases">
        <title>Leeuwenhoekiella genomics.</title>
        <authorList>
            <person name="Tahon G."/>
            <person name="Willems A."/>
        </authorList>
    </citation>
    <scope>NUCLEOTIDE SEQUENCE [LARGE SCALE GENOMIC DNA]</scope>
    <source>
        <strain evidence="3 4">LMG 1345</strain>
    </source>
</reference>
<feature type="domain" description="Signal transduction histidine kinase internal region" evidence="2">
    <location>
        <begin position="151"/>
        <end position="227"/>
    </location>
</feature>
<keyword evidence="1" id="KW-0472">Membrane</keyword>
<keyword evidence="1" id="KW-0812">Transmembrane</keyword>
<dbReference type="PANTHER" id="PTHR34220">
    <property type="entry name" value="SENSOR HISTIDINE KINASE YPDA"/>
    <property type="match status" value="1"/>
</dbReference>
<dbReference type="STRING" id="1122159.SAMN02745246_01038"/>
<feature type="transmembrane region" description="Helical" evidence="1">
    <location>
        <begin position="5"/>
        <end position="27"/>
    </location>
</feature>
<dbReference type="AlphaFoldDB" id="A0A4Q0PR14"/>
<dbReference type="Gene3D" id="3.30.565.10">
    <property type="entry name" value="Histidine kinase-like ATPase, C-terminal domain"/>
    <property type="match status" value="1"/>
</dbReference>
<protein>
    <submittedName>
        <fullName evidence="3">Histidine kinase</fullName>
    </submittedName>
</protein>
<dbReference type="EMBL" id="QOVL01000004">
    <property type="protein sequence ID" value="RXG32315.1"/>
    <property type="molecule type" value="Genomic_DNA"/>
</dbReference>
<keyword evidence="3" id="KW-0808">Transferase</keyword>
<dbReference type="Pfam" id="PF06580">
    <property type="entry name" value="His_kinase"/>
    <property type="match status" value="1"/>
</dbReference>
<evidence type="ECO:0000256" key="1">
    <source>
        <dbReference type="SAM" id="Phobius"/>
    </source>
</evidence>
<accession>A0A4Q0PR14</accession>
<feature type="transmembrane region" description="Helical" evidence="1">
    <location>
        <begin position="107"/>
        <end position="127"/>
    </location>
</feature>
<organism evidence="3 4">
    <name type="scientific">Leeuwenhoekiella marinoflava</name>
    <dbReference type="NCBI Taxonomy" id="988"/>
    <lineage>
        <taxon>Bacteria</taxon>
        <taxon>Pseudomonadati</taxon>
        <taxon>Bacteroidota</taxon>
        <taxon>Flavobacteriia</taxon>
        <taxon>Flavobacteriales</taxon>
        <taxon>Flavobacteriaceae</taxon>
        <taxon>Leeuwenhoekiella</taxon>
    </lineage>
</organism>
<feature type="transmembrane region" description="Helical" evidence="1">
    <location>
        <begin position="65"/>
        <end position="87"/>
    </location>
</feature>
<gene>
    <name evidence="3" type="ORF">DSL99_1121</name>
</gene>
<evidence type="ECO:0000313" key="4">
    <source>
        <dbReference type="Proteomes" id="UP000290608"/>
    </source>
</evidence>
<sequence>MPRKILLHAGIWLVFLSLFTVEFYWNIDHFPMVSSWVLILNLFLFYLNYSFLVPRFLLHKKTKTYLLCISIALVLVLFAREIGVHVRPERFRKFPLPLGPEPPLFKILKYLFPLLISLSFIIIGTVVKVYEEWNRSLVEEKEIEAFKTRTELHYLKNQLSPHFLFNTLNSIYSLINNKSEEASEAVIMLSELMRYMLYQADNEFVALSDELVYIQNYVRLQRLRIANNENITLNIHGAVTHQKIRPLLLISFIENSFKYGTDYKGNTEVRIVINVKENELEFICGNLIGTRKRDQHNSGIGLKNSRDRIKLLYADKHNLEVYEEDSKFMVHLKLNLN</sequence>
<dbReference type="GO" id="GO:0016020">
    <property type="term" value="C:membrane"/>
    <property type="evidence" value="ECO:0007669"/>
    <property type="project" value="InterPro"/>
</dbReference>
<evidence type="ECO:0000259" key="2">
    <source>
        <dbReference type="Pfam" id="PF06580"/>
    </source>
</evidence>
<name>A0A4Q0PR14_9FLAO</name>
<dbReference type="GO" id="GO:0000155">
    <property type="term" value="F:phosphorelay sensor kinase activity"/>
    <property type="evidence" value="ECO:0007669"/>
    <property type="project" value="InterPro"/>
</dbReference>
<dbReference type="RefSeq" id="WP_073097891.1">
    <property type="nucleotide sequence ID" value="NZ_JBALUR010000001.1"/>
</dbReference>
<dbReference type="Proteomes" id="UP000290608">
    <property type="component" value="Unassembled WGS sequence"/>
</dbReference>
<dbReference type="InterPro" id="IPR036890">
    <property type="entry name" value="HATPase_C_sf"/>
</dbReference>
<comment type="caution">
    <text evidence="3">The sequence shown here is derived from an EMBL/GenBank/DDBJ whole genome shotgun (WGS) entry which is preliminary data.</text>
</comment>
<proteinExistence type="predicted"/>
<dbReference type="InterPro" id="IPR010559">
    <property type="entry name" value="Sig_transdc_His_kin_internal"/>
</dbReference>
<evidence type="ECO:0000313" key="3">
    <source>
        <dbReference type="EMBL" id="RXG32315.1"/>
    </source>
</evidence>
<keyword evidence="1" id="KW-1133">Transmembrane helix</keyword>
<dbReference type="PANTHER" id="PTHR34220:SF7">
    <property type="entry name" value="SENSOR HISTIDINE KINASE YPDA"/>
    <property type="match status" value="1"/>
</dbReference>
<dbReference type="InterPro" id="IPR050640">
    <property type="entry name" value="Bact_2-comp_sensor_kinase"/>
</dbReference>